<dbReference type="InParanoid" id="E4XXM2"/>
<sequence>MLYTIQIDDERPESIFAALFGMFWDENVVDPLVGSIQFIKRVTCR</sequence>
<name>E4XXM2_OIKDI</name>
<evidence type="ECO:0000313" key="1">
    <source>
        <dbReference type="EMBL" id="CBY14416.1"/>
    </source>
</evidence>
<keyword evidence="2" id="KW-1185">Reference proteome</keyword>
<dbReference type="EMBL" id="FN653283">
    <property type="protein sequence ID" value="CBY14416.1"/>
    <property type="molecule type" value="Genomic_DNA"/>
</dbReference>
<gene>
    <name evidence="1" type="ORF">GSOID_T00007413001</name>
</gene>
<dbReference type="AlphaFoldDB" id="E4XXM2"/>
<reference evidence="1" key="1">
    <citation type="journal article" date="2010" name="Science">
        <title>Plasticity of animal genome architecture unmasked by rapid evolution of a pelagic tunicate.</title>
        <authorList>
            <person name="Denoeud F."/>
            <person name="Henriet S."/>
            <person name="Mungpakdee S."/>
            <person name="Aury J.M."/>
            <person name="Da Silva C."/>
            <person name="Brinkmann H."/>
            <person name="Mikhaleva J."/>
            <person name="Olsen L.C."/>
            <person name="Jubin C."/>
            <person name="Canestro C."/>
            <person name="Bouquet J.M."/>
            <person name="Danks G."/>
            <person name="Poulain J."/>
            <person name="Campsteijn C."/>
            <person name="Adamski M."/>
            <person name="Cross I."/>
            <person name="Yadetie F."/>
            <person name="Muffato M."/>
            <person name="Louis A."/>
            <person name="Butcher S."/>
            <person name="Tsagkogeorga G."/>
            <person name="Konrad A."/>
            <person name="Singh S."/>
            <person name="Jensen M.F."/>
            <person name="Cong E.H."/>
            <person name="Eikeseth-Otteraa H."/>
            <person name="Noel B."/>
            <person name="Anthouard V."/>
            <person name="Porcel B.M."/>
            <person name="Kachouri-Lafond R."/>
            <person name="Nishino A."/>
            <person name="Ugolini M."/>
            <person name="Chourrout P."/>
            <person name="Nishida H."/>
            <person name="Aasland R."/>
            <person name="Huzurbazar S."/>
            <person name="Westhof E."/>
            <person name="Delsuc F."/>
            <person name="Lehrach H."/>
            <person name="Reinhardt R."/>
            <person name="Weissenbach J."/>
            <person name="Roy S.W."/>
            <person name="Artiguenave F."/>
            <person name="Postlethwait J.H."/>
            <person name="Manak J.R."/>
            <person name="Thompson E.M."/>
            <person name="Jaillon O."/>
            <person name="Du Pasquier L."/>
            <person name="Boudinot P."/>
            <person name="Liberles D.A."/>
            <person name="Volff J.N."/>
            <person name="Philippe H."/>
            <person name="Lenhard B."/>
            <person name="Roest Crollius H."/>
            <person name="Wincker P."/>
            <person name="Chourrout D."/>
        </authorList>
    </citation>
    <scope>NUCLEOTIDE SEQUENCE [LARGE SCALE GENOMIC DNA]</scope>
</reference>
<dbReference type="Proteomes" id="UP000001307">
    <property type="component" value="Unassembled WGS sequence"/>
</dbReference>
<protein>
    <submittedName>
        <fullName evidence="1">Uncharacterized protein</fullName>
    </submittedName>
</protein>
<organism evidence="1">
    <name type="scientific">Oikopleura dioica</name>
    <name type="common">Tunicate</name>
    <dbReference type="NCBI Taxonomy" id="34765"/>
    <lineage>
        <taxon>Eukaryota</taxon>
        <taxon>Metazoa</taxon>
        <taxon>Chordata</taxon>
        <taxon>Tunicata</taxon>
        <taxon>Appendicularia</taxon>
        <taxon>Copelata</taxon>
        <taxon>Oikopleuridae</taxon>
        <taxon>Oikopleura</taxon>
    </lineage>
</organism>
<proteinExistence type="predicted"/>
<accession>E4XXM2</accession>
<evidence type="ECO:0000313" key="2">
    <source>
        <dbReference type="Proteomes" id="UP000001307"/>
    </source>
</evidence>